<dbReference type="RefSeq" id="WP_238748679.1">
    <property type="nucleotide sequence ID" value="NZ_JAKOOW010000078.1"/>
</dbReference>
<dbReference type="EMBL" id="JAKOOW010000078">
    <property type="protein sequence ID" value="MCG6505112.1"/>
    <property type="molecule type" value="Genomic_DNA"/>
</dbReference>
<name>A0ABS9NQP5_9NEIS</name>
<keyword evidence="1" id="KW-0472">Membrane</keyword>
<dbReference type="Pfam" id="PF11127">
    <property type="entry name" value="YgaP-like_TM"/>
    <property type="match status" value="1"/>
</dbReference>
<dbReference type="InterPro" id="IPR021309">
    <property type="entry name" value="YgaP-like_TM"/>
</dbReference>
<protein>
    <submittedName>
        <fullName evidence="3">DUF2892 domain-containing protein</fullName>
    </submittedName>
</protein>
<evidence type="ECO:0000313" key="3">
    <source>
        <dbReference type="EMBL" id="MCG6505112.1"/>
    </source>
</evidence>
<keyword evidence="4" id="KW-1185">Reference proteome</keyword>
<feature type="domain" description="Inner membrane protein YgaP-like transmembrane" evidence="2">
    <location>
        <begin position="1"/>
        <end position="61"/>
    </location>
</feature>
<evidence type="ECO:0000259" key="2">
    <source>
        <dbReference type="Pfam" id="PF11127"/>
    </source>
</evidence>
<feature type="transmembrane region" description="Helical" evidence="1">
    <location>
        <begin position="37"/>
        <end position="56"/>
    </location>
</feature>
<reference evidence="3 4" key="1">
    <citation type="submission" date="2022-02" db="EMBL/GenBank/DDBJ databases">
        <title>Genome sequence data of Kingella unionensis sp. nov. strain CICC 24913 (CCUG 75125).</title>
        <authorList>
            <person name="Xiao M."/>
        </authorList>
    </citation>
    <scope>NUCLEOTIDE SEQUENCE [LARGE SCALE GENOMIC DNA]</scope>
    <source>
        <strain evidence="3 4">CICC 24913</strain>
    </source>
</reference>
<comment type="caution">
    <text evidence="3">The sequence shown here is derived from an EMBL/GenBank/DDBJ whole genome shotgun (WGS) entry which is preliminary data.</text>
</comment>
<gene>
    <name evidence="3" type="ORF">MB824_11505</name>
</gene>
<keyword evidence="1" id="KW-0812">Transmembrane</keyword>
<proteinExistence type="predicted"/>
<sequence>MKRNVGTIDRIIRIVLGIALIAGALMGYIGWWGWIGVVPLATGLMSSCLLYSLLGINTCPVDKK</sequence>
<accession>A0ABS9NQP5</accession>
<keyword evidence="1" id="KW-1133">Transmembrane helix</keyword>
<evidence type="ECO:0000256" key="1">
    <source>
        <dbReference type="SAM" id="Phobius"/>
    </source>
</evidence>
<evidence type="ECO:0000313" key="4">
    <source>
        <dbReference type="Proteomes" id="UP001298424"/>
    </source>
</evidence>
<dbReference type="Proteomes" id="UP001298424">
    <property type="component" value="Unassembled WGS sequence"/>
</dbReference>
<organism evidence="3 4">
    <name type="scientific">Kingella pumchi</name>
    <dbReference type="NCBI Taxonomy" id="2779506"/>
    <lineage>
        <taxon>Bacteria</taxon>
        <taxon>Pseudomonadati</taxon>
        <taxon>Pseudomonadota</taxon>
        <taxon>Betaproteobacteria</taxon>
        <taxon>Neisseriales</taxon>
        <taxon>Neisseriaceae</taxon>
        <taxon>Kingella</taxon>
    </lineage>
</organism>
<feature type="transmembrane region" description="Helical" evidence="1">
    <location>
        <begin position="12"/>
        <end position="31"/>
    </location>
</feature>